<reference evidence="3" key="1">
    <citation type="submission" date="2021-03" db="EMBL/GenBank/DDBJ databases">
        <title>Comparative genomics and phylogenomic investigation of the class Geoglossomycetes provide insights into ecological specialization and systematics.</title>
        <authorList>
            <person name="Melie T."/>
            <person name="Pirro S."/>
            <person name="Miller A.N."/>
            <person name="Quandt A."/>
        </authorList>
    </citation>
    <scope>NUCLEOTIDE SEQUENCE</scope>
    <source>
        <strain evidence="3">GBOQ0MN5Z8</strain>
    </source>
</reference>
<dbReference type="AlphaFoldDB" id="A0A9P8IFD1"/>
<gene>
    <name evidence="3" type="ORF">FGG08_000467</name>
</gene>
<evidence type="ECO:0000313" key="3">
    <source>
        <dbReference type="EMBL" id="KAH0545466.1"/>
    </source>
</evidence>
<keyword evidence="2" id="KW-0812">Transmembrane</keyword>
<dbReference type="Proteomes" id="UP000698800">
    <property type="component" value="Unassembled WGS sequence"/>
</dbReference>
<name>A0A9P8IFD1_9PEZI</name>
<accession>A0A9P8IFD1</accession>
<keyword evidence="2" id="KW-0472">Membrane</keyword>
<evidence type="ECO:0000256" key="2">
    <source>
        <dbReference type="SAM" id="Phobius"/>
    </source>
</evidence>
<proteinExistence type="predicted"/>
<protein>
    <submittedName>
        <fullName evidence="3">Uncharacterized protein</fullName>
    </submittedName>
</protein>
<feature type="region of interest" description="Disordered" evidence="1">
    <location>
        <begin position="96"/>
        <end position="117"/>
    </location>
</feature>
<keyword evidence="4" id="KW-1185">Reference proteome</keyword>
<evidence type="ECO:0000256" key="1">
    <source>
        <dbReference type="SAM" id="MobiDB-lite"/>
    </source>
</evidence>
<dbReference type="EMBL" id="JAGHQL010000005">
    <property type="protein sequence ID" value="KAH0545466.1"/>
    <property type="molecule type" value="Genomic_DNA"/>
</dbReference>
<organism evidence="3 4">
    <name type="scientific">Glutinoglossum americanum</name>
    <dbReference type="NCBI Taxonomy" id="1670608"/>
    <lineage>
        <taxon>Eukaryota</taxon>
        <taxon>Fungi</taxon>
        <taxon>Dikarya</taxon>
        <taxon>Ascomycota</taxon>
        <taxon>Pezizomycotina</taxon>
        <taxon>Geoglossomycetes</taxon>
        <taxon>Geoglossales</taxon>
        <taxon>Geoglossaceae</taxon>
        <taxon>Glutinoglossum</taxon>
    </lineage>
</organism>
<sequence length="117" mass="12867">MVRCRIASHRWNSQRAGVQGGMATYLPGPQKKAAFPRPSSKEKFEASNLPRIFVLRTLEGLARGFGVTERARIDSLLYLKLILSLIPLITILGSPGKRKRAKTHLDLSPGIRGSSEG</sequence>
<evidence type="ECO:0000313" key="4">
    <source>
        <dbReference type="Proteomes" id="UP000698800"/>
    </source>
</evidence>
<comment type="caution">
    <text evidence="3">The sequence shown here is derived from an EMBL/GenBank/DDBJ whole genome shotgun (WGS) entry which is preliminary data.</text>
</comment>
<keyword evidence="2" id="KW-1133">Transmembrane helix</keyword>
<feature type="transmembrane region" description="Helical" evidence="2">
    <location>
        <begin position="75"/>
        <end position="93"/>
    </location>
</feature>